<dbReference type="GO" id="GO:0005737">
    <property type="term" value="C:cytoplasm"/>
    <property type="evidence" value="ECO:0007669"/>
    <property type="project" value="UniProtKB-SubCell"/>
</dbReference>
<evidence type="ECO:0000256" key="1">
    <source>
        <dbReference type="ARBA" id="ARBA00004496"/>
    </source>
</evidence>
<feature type="region of interest" description="Disordered" evidence="4">
    <location>
        <begin position="85"/>
        <end position="113"/>
    </location>
</feature>
<organism evidence="6 7">
    <name type="scientific">Panagrolaimus superbus</name>
    <dbReference type="NCBI Taxonomy" id="310955"/>
    <lineage>
        <taxon>Eukaryota</taxon>
        <taxon>Metazoa</taxon>
        <taxon>Ecdysozoa</taxon>
        <taxon>Nematoda</taxon>
        <taxon>Chromadorea</taxon>
        <taxon>Rhabditida</taxon>
        <taxon>Tylenchina</taxon>
        <taxon>Panagrolaimomorpha</taxon>
        <taxon>Panagrolaimoidea</taxon>
        <taxon>Panagrolaimidae</taxon>
        <taxon>Panagrolaimus</taxon>
    </lineage>
</organism>
<dbReference type="AlphaFoldDB" id="A0A914YYS3"/>
<dbReference type="Gene3D" id="2.30.42.10">
    <property type="match status" value="1"/>
</dbReference>
<evidence type="ECO:0000256" key="3">
    <source>
        <dbReference type="ARBA" id="ARBA00022737"/>
    </source>
</evidence>
<keyword evidence="6" id="KW-1185">Reference proteome</keyword>
<reference evidence="7" key="1">
    <citation type="submission" date="2022-11" db="UniProtKB">
        <authorList>
            <consortium name="WormBaseParasite"/>
        </authorList>
    </citation>
    <scope>IDENTIFICATION</scope>
</reference>
<keyword evidence="3" id="KW-0677">Repeat</keyword>
<accession>A0A914YYS3</accession>
<keyword evidence="2" id="KW-0963">Cytoplasm</keyword>
<dbReference type="WBParaSite" id="PSU_v2.g5258.t1">
    <property type="protein sequence ID" value="PSU_v2.g5258.t1"/>
    <property type="gene ID" value="PSU_v2.g5258"/>
</dbReference>
<dbReference type="GO" id="GO:0098887">
    <property type="term" value="P:neurotransmitter receptor transport, endosome to postsynaptic membrane"/>
    <property type="evidence" value="ECO:0007669"/>
    <property type="project" value="TreeGrafter"/>
</dbReference>
<dbReference type="Proteomes" id="UP000887577">
    <property type="component" value="Unplaced"/>
</dbReference>
<dbReference type="InterPro" id="IPR036034">
    <property type="entry name" value="PDZ_sf"/>
</dbReference>
<evidence type="ECO:0000259" key="5">
    <source>
        <dbReference type="PROSITE" id="PS50106"/>
    </source>
</evidence>
<dbReference type="SMART" id="SM00228">
    <property type="entry name" value="PDZ"/>
    <property type="match status" value="1"/>
</dbReference>
<sequence>MSGHVPNQKQYCQCSILSNADDPASVSILNRKMQQTSTNLINVPGSNLSTSSTILRHPPFISSSTTSAKDHLHVNDTYGFRSQSPCSDGTLELPPSMPPPKSQISAGSGLDDKVSSPRRLSSLLMMLSEQQIADFPMIDATSPIRLLETFNFETFTVHLRKDPHSRTFGFSVSDGDKSNHGVYINTISPGSPADRCGNIHPFDRILKINSTDIRDLHCNLAVPLLAADEVDLLLERMIPQNPRSRPRHHQQLGPAVQSAV</sequence>
<dbReference type="Pfam" id="PF00595">
    <property type="entry name" value="PDZ"/>
    <property type="match status" value="1"/>
</dbReference>
<dbReference type="PANTHER" id="PTHR46227">
    <property type="entry name" value="GLUTAMATE RECEPTOR-INTERACTING PROTEIN GRIP"/>
    <property type="match status" value="1"/>
</dbReference>
<evidence type="ECO:0000256" key="2">
    <source>
        <dbReference type="ARBA" id="ARBA00022490"/>
    </source>
</evidence>
<dbReference type="PANTHER" id="PTHR46227:SF2">
    <property type="entry name" value="FI03335P"/>
    <property type="match status" value="1"/>
</dbReference>
<dbReference type="SUPFAM" id="SSF50156">
    <property type="entry name" value="PDZ domain-like"/>
    <property type="match status" value="1"/>
</dbReference>
<dbReference type="InterPro" id="IPR001478">
    <property type="entry name" value="PDZ"/>
</dbReference>
<feature type="region of interest" description="Disordered" evidence="4">
    <location>
        <begin position="241"/>
        <end position="260"/>
    </location>
</feature>
<feature type="domain" description="PDZ" evidence="5">
    <location>
        <begin position="156"/>
        <end position="225"/>
    </location>
</feature>
<evidence type="ECO:0000256" key="4">
    <source>
        <dbReference type="SAM" id="MobiDB-lite"/>
    </source>
</evidence>
<proteinExistence type="predicted"/>
<comment type="subcellular location">
    <subcellularLocation>
        <location evidence="1">Cytoplasm</location>
    </subcellularLocation>
</comment>
<evidence type="ECO:0000313" key="6">
    <source>
        <dbReference type="Proteomes" id="UP000887577"/>
    </source>
</evidence>
<dbReference type="InterPro" id="IPR043545">
    <property type="entry name" value="GRIP1/2"/>
</dbReference>
<dbReference type="PROSITE" id="PS50106">
    <property type="entry name" value="PDZ"/>
    <property type="match status" value="1"/>
</dbReference>
<name>A0A914YYS3_9BILA</name>
<evidence type="ECO:0000313" key="7">
    <source>
        <dbReference type="WBParaSite" id="PSU_v2.g5258.t1"/>
    </source>
</evidence>
<protein>
    <submittedName>
        <fullName evidence="7">PDZ domain-containing protein</fullName>
    </submittedName>
</protein>